<dbReference type="Pfam" id="PF13699">
    <property type="entry name" value="eCIS_core"/>
    <property type="match status" value="3"/>
</dbReference>
<evidence type="ECO:0000256" key="1">
    <source>
        <dbReference type="SAM" id="Coils"/>
    </source>
</evidence>
<feature type="region of interest" description="Disordered" evidence="2">
    <location>
        <begin position="2047"/>
        <end position="2068"/>
    </location>
</feature>
<keyword evidence="5" id="KW-1185">Reference proteome</keyword>
<feature type="coiled-coil region" evidence="1">
    <location>
        <begin position="1301"/>
        <end position="1354"/>
    </location>
</feature>
<gene>
    <name evidence="4" type="ORF">BI308_08190</name>
</gene>
<feature type="region of interest" description="Disordered" evidence="2">
    <location>
        <begin position="1050"/>
        <end position="1093"/>
    </location>
</feature>
<feature type="domain" description="eCIS core" evidence="3">
    <location>
        <begin position="134"/>
        <end position="211"/>
    </location>
</feature>
<feature type="compositionally biased region" description="Basic and acidic residues" evidence="2">
    <location>
        <begin position="1075"/>
        <end position="1088"/>
    </location>
</feature>
<feature type="compositionally biased region" description="Basic and acidic residues" evidence="2">
    <location>
        <begin position="875"/>
        <end position="889"/>
    </location>
</feature>
<feature type="compositionally biased region" description="Polar residues" evidence="2">
    <location>
        <begin position="471"/>
        <end position="482"/>
    </location>
</feature>
<accession>A0A1L9QTY8</accession>
<feature type="compositionally biased region" description="Basic and acidic residues" evidence="2">
    <location>
        <begin position="1050"/>
        <end position="1065"/>
    </location>
</feature>
<dbReference type="STRING" id="1925591.BI308_08190"/>
<feature type="compositionally biased region" description="Basic and acidic residues" evidence="2">
    <location>
        <begin position="967"/>
        <end position="988"/>
    </location>
</feature>
<evidence type="ECO:0000256" key="2">
    <source>
        <dbReference type="SAM" id="MobiDB-lite"/>
    </source>
</evidence>
<feature type="region of interest" description="Disordered" evidence="2">
    <location>
        <begin position="1"/>
        <end position="30"/>
    </location>
</feature>
<feature type="compositionally biased region" description="Basic and acidic residues" evidence="2">
    <location>
        <begin position="938"/>
        <end position="948"/>
    </location>
</feature>
<organism evidence="4 5">
    <name type="scientific">Roseofilum reptotaenium AO1-A</name>
    <dbReference type="NCBI Taxonomy" id="1925591"/>
    <lineage>
        <taxon>Bacteria</taxon>
        <taxon>Bacillati</taxon>
        <taxon>Cyanobacteriota</taxon>
        <taxon>Cyanophyceae</taxon>
        <taxon>Desertifilales</taxon>
        <taxon>Desertifilaceae</taxon>
        <taxon>Roseofilum</taxon>
    </lineage>
</organism>
<feature type="compositionally biased region" description="Polar residues" evidence="2">
    <location>
        <begin position="223"/>
        <end position="238"/>
    </location>
</feature>
<feature type="domain" description="eCIS core" evidence="3">
    <location>
        <begin position="533"/>
        <end position="608"/>
    </location>
</feature>
<feature type="compositionally biased region" description="Polar residues" evidence="2">
    <location>
        <begin position="402"/>
        <end position="417"/>
    </location>
</feature>
<feature type="compositionally biased region" description="Polar residues" evidence="2">
    <location>
        <begin position="602"/>
        <end position="616"/>
    </location>
</feature>
<feature type="region of interest" description="Disordered" evidence="2">
    <location>
        <begin position="2236"/>
        <end position="2355"/>
    </location>
</feature>
<feature type="region of interest" description="Disordered" evidence="2">
    <location>
        <begin position="206"/>
        <end position="248"/>
    </location>
</feature>
<feature type="compositionally biased region" description="Polar residues" evidence="2">
    <location>
        <begin position="2286"/>
        <end position="2302"/>
    </location>
</feature>
<feature type="compositionally biased region" description="Low complexity" evidence="2">
    <location>
        <begin position="2252"/>
        <end position="2262"/>
    </location>
</feature>
<dbReference type="GO" id="GO:0005854">
    <property type="term" value="C:nascent polypeptide-associated complex"/>
    <property type="evidence" value="ECO:0007669"/>
    <property type="project" value="InterPro"/>
</dbReference>
<reference evidence="4" key="1">
    <citation type="submission" date="2016-10" db="EMBL/GenBank/DDBJ databases">
        <title>CRISPR-Cas defence system in Roseofilum reptotaenium: evidence of a bacteriophage-cyanobacterium arms race in the coral black band disease.</title>
        <authorList>
            <person name="Buerger P."/>
            <person name="Wood-Charlson E.M."/>
            <person name="Weynberg K.D."/>
            <person name="Willis B."/>
            <person name="Van Oppen M.J."/>
        </authorList>
    </citation>
    <scope>NUCLEOTIDE SEQUENCE [LARGE SCALE GENOMIC DNA]</scope>
    <source>
        <strain evidence="4">AO1-A</strain>
    </source>
</reference>
<dbReference type="InterPro" id="IPR016641">
    <property type="entry name" value="EGD2/NACA0like"/>
</dbReference>
<feature type="region of interest" description="Disordered" evidence="2">
    <location>
        <begin position="1921"/>
        <end position="1940"/>
    </location>
</feature>
<feature type="compositionally biased region" description="Basic and acidic residues" evidence="2">
    <location>
        <begin position="654"/>
        <end position="713"/>
    </location>
</feature>
<name>A0A1L9QTY8_9CYAN</name>
<feature type="region of interest" description="Disordered" evidence="2">
    <location>
        <begin position="826"/>
        <end position="988"/>
    </location>
</feature>
<feature type="domain" description="eCIS core" evidence="3">
    <location>
        <begin position="1957"/>
        <end position="2033"/>
    </location>
</feature>
<feature type="compositionally biased region" description="Basic and acidic residues" evidence="2">
    <location>
        <begin position="764"/>
        <end position="774"/>
    </location>
</feature>
<feature type="compositionally biased region" description="Basic and acidic residues" evidence="2">
    <location>
        <begin position="905"/>
        <end position="917"/>
    </location>
</feature>
<dbReference type="Proteomes" id="UP000183940">
    <property type="component" value="Unassembled WGS sequence"/>
</dbReference>
<comment type="caution">
    <text evidence="4">The sequence shown here is derived from an EMBL/GenBank/DDBJ whole genome shotgun (WGS) entry which is preliminary data.</text>
</comment>
<feature type="region of interest" description="Disordered" evidence="2">
    <location>
        <begin position="48"/>
        <end position="78"/>
    </location>
</feature>
<feature type="compositionally biased region" description="Polar residues" evidence="2">
    <location>
        <begin position="732"/>
        <end position="763"/>
    </location>
</feature>
<dbReference type="EMBL" id="MLAW01000010">
    <property type="protein sequence ID" value="OJJ26150.1"/>
    <property type="molecule type" value="Genomic_DNA"/>
</dbReference>
<keyword evidence="1" id="KW-0175">Coiled coil</keyword>
<dbReference type="PANTHER" id="PTHR21713">
    <property type="entry name" value="NASCENT POLYPEPTIDE ASSOCIATED COMPLEX ALPHA SUBUNIT-RELATED"/>
    <property type="match status" value="1"/>
</dbReference>
<feature type="compositionally biased region" description="Basic and acidic residues" evidence="2">
    <location>
        <begin position="784"/>
        <end position="796"/>
    </location>
</feature>
<evidence type="ECO:0000313" key="5">
    <source>
        <dbReference type="Proteomes" id="UP000183940"/>
    </source>
</evidence>
<feature type="region of interest" description="Disordered" evidence="2">
    <location>
        <begin position="454"/>
        <end position="539"/>
    </location>
</feature>
<dbReference type="InterPro" id="IPR025295">
    <property type="entry name" value="eCIS_core_dom"/>
</dbReference>
<feature type="region of interest" description="Disordered" evidence="2">
    <location>
        <begin position="390"/>
        <end position="427"/>
    </location>
</feature>
<feature type="region of interest" description="Disordered" evidence="2">
    <location>
        <begin position="1706"/>
        <end position="1764"/>
    </location>
</feature>
<sequence>MATKTKTQVPVTPTPAVPAKNALPTPKPFTEHIPLLETDTESATVQMTAMSEPPPNEQGKSPVLNYQGTGDRPTLSPLGYQFSQIDVAPRKINPALLQSQTEDEDRHKLRQDGTFETSQTVEKRIQAKRGKGQPLPNGTRSFMEDRFGNDFGQVRIHTDSTAVQLSQDLQAKAFTHGHDIYFNSGQYNPGSTSGKRLLAHELTHTIQQKGAKLKPKKVDQKTTKSNKISSETAQSTTEKPIKRKPLAQKIQRKQTAKGIEVNLKPLEGQIQRKTSMSGIDVNLKPLGSNVQPKQEYSGIDVNLKPLPKQIQQKPESEGNGIDVNLKPLTPKVQPKEEYSGIDVNLKPLAARIQRTPGKSIKIQPELIVGAPGDRYEQEADLMADRVMKASTPVQRDEEPEQQPDNTTLQSSPETLQRINGRPNRRRTKAIPYAAILGNQEESEDEQNVNITLKREEEAEESPAPPPEPQFPQVNTDEQNVNITLKPEPNPAIESPVEINDSPATVQADSDGSFQASSGIESKIKSKEGGGSSLPTETKGFMESRFNNDFSGVRVHTDSDAVQMNKDLGAKAFTHKKDIYFNSGQYNPGSTSGKHLLAHELTHTIQQTGPSVKTQPDVQKADDQDTEDETENKDTSTTPVEQKTEITEEDMDENEREKLAKRAEKTEKDVEKGKKDEQGKEEGDKEGKDKENQQEDVTPKDESELTTPDIKDELEQGLQPPVQGPPMPIMVPQVSSDQGDFSDPMQNPAFNAVKQQIEQQGDQFSSHDDPQKEVVETQESVVDPNKQDRDAKGKKTDTSSSLDPETFDREAFVQQLLAALGIEEPKNMKDVEGGGGVGSEVEGTVKDEVGGATTKAGGGMPESTQVPPDPTVETPKIVKEMPPVEDKIAVDEPPVNPELAVPPKTSNKDVEEPLKEQTENLEDTFGPIQPKLRVGGPQDKYEKEADSMADRVMQMGDRQSDPQPKVQPEVEPKRNKLKQAKLERTVDPHVMRAKSLAEMIQRSPQWIIQRKNSVEPQTIEQPNREITLTTENMETFGDMGGDKAIDSLKESKDFSEKGPEKFREEEQGTLTQTKTKNKEKAQQTKEQQKGVRTQTMVDMTTKKQETKGANEAARLKITAKLNKIYEESQAKVNGILAEMDAGVQARMKSGLKLARRAFERVQKAAFKKWQKNYYYHRHGIKIKILWKKFKIFNIFLWAKEKLFTGLPDEVNEIYSDAREVYVGFLRQSIGGTGDFNPTIKTKEVKSVLKITKGLYDQLDPIAPFVEKKMIEAKTAIDEGKTNFQAAVDELGPEEKQLAEGAIANIKGQFDGLENNVKAYQDNLINDITENYKQGLQEIDDRIEALKAANEGLVKKALAFIGDLMIAIIKALLAPIKWILSKFGIDTSILDAIIEDPGGFMKNLFTGLKDGFLNFAKNFPKHFLNGMVEWLFGNLGPITLPKKFDIQGFFQIFMQIMGLTVDSIFDVASGVFGSDLIGAIRSAIEGADIEGIIAGLDEKVGMVVQLFYTLVKDGIGKAWSFLIDIFNEMKMEFIKELTIMASIEVIKAATTWLIGILNPAAGIVKIIKAIVDVIIWFAQNYEQVVELIKTIFAGMTAIANGDTATFSLSVEMALARIIPIALGFMASLIGLGGIVNKIRGILEKITGFFRRKLEKLFQTVVAPIKKKIDELKAKAKEKYEAAKAKVKEKYESVKAKVKEKYESTKERVKSAFKSDKEETEEDRERKRQEAEYKRKLEQQKDEVKDMVSEGETSGERLIKTERNPKEVKQGLGGLEQSIEQGKEFATVGSLKVKQGFFDWNEYKLVGTIKKEKISKTSTSSGTVQRKTDKWKDKKNKLIVEDDSVSNEFVLKAKLMDESDVLPNLGRDLEKRARKDKDPDKIRPVLPKLKQQYDLTSIELNNKTGIFDRLAREVEYEIVAQVPKEETEASRKAAPGKLLNAPIQGNLEQAIQRSQGRGEPLSEPVRQPMEHAFGVDFSGVRIHRNSEGDRLSRSLNAQAFTTGKDIYFRKNTYRPDTPSGGHLLAHELTHVVQQSGDKPQVQRTPFFPDRLVQRQGDGPPPKPLASHGNNFTLIQRKKDDSDESEEGSSDFQRTATAVGVVAVGTAIKLHEARSRTKTDVDVYKDIDKKKGRLEVFVRVKRTTIKAKKQKMQAVAAGEEPGIPEFTRTLIAKHIETIVRQDPSPEVVQKKLAEVTLKFDLDLVKVVGFAAVGQSFEYKVLAQGNPRAVAQKKIEDMLKKMAKMSGPKQQQETVTEQDTPTEIPTETPAPDPTPDKTKTKKKSSQETQEGPSGTTSERPPTTTAPVKSQKAKTTKMKGSGQETDEGGPQQTLSAKTQIKPGGDPKTLFVTVRVDPEDKK</sequence>
<proteinExistence type="predicted"/>
<protein>
    <recommendedName>
        <fullName evidence="3">eCIS core domain-containing protein</fullName>
    </recommendedName>
</protein>
<evidence type="ECO:0000259" key="3">
    <source>
        <dbReference type="Pfam" id="PF13699"/>
    </source>
</evidence>
<feature type="compositionally biased region" description="Low complexity" evidence="2">
    <location>
        <begin position="1"/>
        <end position="11"/>
    </location>
</feature>
<evidence type="ECO:0000313" key="4">
    <source>
        <dbReference type="EMBL" id="OJJ26150.1"/>
    </source>
</evidence>
<feature type="region of interest" description="Disordered" evidence="2">
    <location>
        <begin position="586"/>
        <end position="806"/>
    </location>
</feature>
<feature type="compositionally biased region" description="Polar residues" evidence="2">
    <location>
        <begin position="501"/>
        <end position="515"/>
    </location>
</feature>